<evidence type="ECO:0000313" key="2">
    <source>
        <dbReference type="Proteomes" id="UP000613580"/>
    </source>
</evidence>
<keyword evidence="2" id="KW-1185">Reference proteome</keyword>
<protein>
    <submittedName>
        <fullName evidence="1">Uncharacterized protein</fullName>
    </submittedName>
</protein>
<evidence type="ECO:0000313" key="1">
    <source>
        <dbReference type="EMBL" id="KAF7318616.1"/>
    </source>
</evidence>
<comment type="caution">
    <text evidence="1">The sequence shown here is derived from an EMBL/GenBank/DDBJ whole genome shotgun (WGS) entry which is preliminary data.</text>
</comment>
<name>A0A8H6WIX6_MYCCL</name>
<dbReference type="AlphaFoldDB" id="A0A8H6WIX6"/>
<dbReference type="EMBL" id="JACAZE010000004">
    <property type="protein sequence ID" value="KAF7318616.1"/>
    <property type="molecule type" value="Genomic_DNA"/>
</dbReference>
<sequence>MRRPSSTSKASLTLTRTKTQYLARSDLEMRLSSSSERGLMRWHLLAPAASSMPILDSSQRQRPTTWTFRVLRMPHHPVDSDTTPYRVGSPAR</sequence>
<gene>
    <name evidence="1" type="ORF">HMN09_00372700</name>
</gene>
<proteinExistence type="predicted"/>
<accession>A0A8H6WIX6</accession>
<reference evidence="1" key="1">
    <citation type="submission" date="2020-05" db="EMBL/GenBank/DDBJ databases">
        <title>Mycena genomes resolve the evolution of fungal bioluminescence.</title>
        <authorList>
            <person name="Tsai I.J."/>
        </authorList>
    </citation>
    <scope>NUCLEOTIDE SEQUENCE</scope>
    <source>
        <strain evidence="1">110903Hualien_Pintung</strain>
    </source>
</reference>
<organism evidence="1 2">
    <name type="scientific">Mycena chlorophos</name>
    <name type="common">Agaric fungus</name>
    <name type="synonym">Agaricus chlorophos</name>
    <dbReference type="NCBI Taxonomy" id="658473"/>
    <lineage>
        <taxon>Eukaryota</taxon>
        <taxon>Fungi</taxon>
        <taxon>Dikarya</taxon>
        <taxon>Basidiomycota</taxon>
        <taxon>Agaricomycotina</taxon>
        <taxon>Agaricomycetes</taxon>
        <taxon>Agaricomycetidae</taxon>
        <taxon>Agaricales</taxon>
        <taxon>Marasmiineae</taxon>
        <taxon>Mycenaceae</taxon>
        <taxon>Mycena</taxon>
    </lineage>
</organism>
<dbReference type="Proteomes" id="UP000613580">
    <property type="component" value="Unassembled WGS sequence"/>
</dbReference>